<feature type="signal peptide" evidence="1">
    <location>
        <begin position="1"/>
        <end position="27"/>
    </location>
</feature>
<keyword evidence="1" id="KW-0732">Signal</keyword>
<organism evidence="2 3">
    <name type="scientific">Candidatus Williamhamiltonella defendens</name>
    <dbReference type="NCBI Taxonomy" id="138072"/>
    <lineage>
        <taxon>Bacteria</taxon>
        <taxon>Pseudomonadati</taxon>
        <taxon>Pseudomonadota</taxon>
        <taxon>Gammaproteobacteria</taxon>
        <taxon>Enterobacterales</taxon>
        <taxon>Enterobacteriaceae</taxon>
        <taxon>aphid secondary symbionts</taxon>
        <taxon>Candidatus Williamhamiltonella</taxon>
    </lineage>
</organism>
<dbReference type="Proteomes" id="UP000792865">
    <property type="component" value="Chromosome"/>
</dbReference>
<evidence type="ECO:0000313" key="2">
    <source>
        <dbReference type="EMBL" id="ASV33512.1"/>
    </source>
</evidence>
<dbReference type="Gene3D" id="2.60.40.2040">
    <property type="entry name" value="CFA/I fimbrial subunit E, pilin domain"/>
    <property type="match status" value="1"/>
</dbReference>
<accession>A0AAC9VMF0</accession>
<gene>
    <name evidence="2" type="ORF">CJJ18_05100</name>
</gene>
<proteinExistence type="predicted"/>
<evidence type="ECO:0008006" key="4">
    <source>
        <dbReference type="Google" id="ProtNLM"/>
    </source>
</evidence>
<evidence type="ECO:0000256" key="1">
    <source>
        <dbReference type="SAM" id="SignalP"/>
    </source>
</evidence>
<protein>
    <recommendedName>
        <fullName evidence="4">Fimbrial protein</fullName>
    </recommendedName>
</protein>
<dbReference type="EMBL" id="CP022932">
    <property type="protein sequence ID" value="ASV33512.1"/>
    <property type="molecule type" value="Genomic_DNA"/>
</dbReference>
<reference evidence="2" key="1">
    <citation type="submission" date="2017-08" db="EMBL/GenBank/DDBJ databases">
        <title>Genome sequence of Candidatus Hamiltonella defensa from Acyrthosiphon pisum strain MI47.</title>
        <authorList>
            <person name="Patel V.A."/>
            <person name="Chevignon G."/>
            <person name="Russell J.A."/>
            <person name="Oliver K.M."/>
        </authorList>
    </citation>
    <scope>NUCLEOTIDE SEQUENCE</scope>
    <source>
        <strain evidence="2">MI47</strain>
    </source>
</reference>
<name>A0AAC9VMF0_9ENTR</name>
<feature type="chain" id="PRO_5042099497" description="Fimbrial protein" evidence="1">
    <location>
        <begin position="28"/>
        <end position="176"/>
    </location>
</feature>
<dbReference type="AlphaFoldDB" id="A0AAC9VMF0"/>
<sequence>MHFMQPLKKTHLCVLKKYLAVAALSCAASVISVKSIADKKDLKIELTAEVPKKEFKLEDKKIELAMTADTTKEIFTGKTDIKYLNADNVQSLQVKLISFPDYPHLVLDGTANSISIESILINKQQLVNSESGANFNQDNLKSLNQQIPLEIISASYATVPEGTYKGTVTLQFDANI</sequence>
<evidence type="ECO:0000313" key="3">
    <source>
        <dbReference type="Proteomes" id="UP000792865"/>
    </source>
</evidence>